<dbReference type="EMBL" id="LNRQ01000005">
    <property type="protein sequence ID" value="KZM93270.1"/>
    <property type="molecule type" value="Genomic_DNA"/>
</dbReference>
<accession>A0A162A0L6</accession>
<dbReference type="InterPro" id="IPR011989">
    <property type="entry name" value="ARM-like"/>
</dbReference>
<dbReference type="SUPFAM" id="SSF48371">
    <property type="entry name" value="ARM repeat"/>
    <property type="match status" value="1"/>
</dbReference>
<dbReference type="KEGG" id="dcr:108223352"/>
<dbReference type="InterPro" id="IPR033337">
    <property type="entry name" value="TORTIFOLIA1/SINE1-2"/>
</dbReference>
<dbReference type="Gene3D" id="1.25.10.10">
    <property type="entry name" value="Leucine-rich Repeat Variant"/>
    <property type="match status" value="1"/>
</dbReference>
<gene>
    <name evidence="3" type="ORF">DCAR_016515</name>
    <name evidence="4" type="ORF">DCAR_0518874</name>
</gene>
<dbReference type="PANTHER" id="PTHR31355:SF8">
    <property type="entry name" value="TORTIFOLIA1-LIKE PROTEIN 3"/>
    <property type="match status" value="1"/>
</dbReference>
<feature type="compositionally biased region" description="Low complexity" evidence="1">
    <location>
        <begin position="296"/>
        <end position="310"/>
    </location>
</feature>
<organism evidence="3">
    <name type="scientific">Daucus carota subsp. sativus</name>
    <name type="common">Carrot</name>
    <dbReference type="NCBI Taxonomy" id="79200"/>
    <lineage>
        <taxon>Eukaryota</taxon>
        <taxon>Viridiplantae</taxon>
        <taxon>Streptophyta</taxon>
        <taxon>Embryophyta</taxon>
        <taxon>Tracheophyta</taxon>
        <taxon>Spermatophyta</taxon>
        <taxon>Magnoliopsida</taxon>
        <taxon>eudicotyledons</taxon>
        <taxon>Gunneridae</taxon>
        <taxon>Pentapetalae</taxon>
        <taxon>asterids</taxon>
        <taxon>campanulids</taxon>
        <taxon>Apiales</taxon>
        <taxon>Apiaceae</taxon>
        <taxon>Apioideae</taxon>
        <taxon>Scandiceae</taxon>
        <taxon>Daucinae</taxon>
        <taxon>Daucus</taxon>
        <taxon>Daucus sect. Daucus</taxon>
    </lineage>
</organism>
<name>A0A162A0L6_DAUCS</name>
<dbReference type="Pfam" id="PF24714">
    <property type="entry name" value="TOR1L1_N"/>
    <property type="match status" value="1"/>
</dbReference>
<dbReference type="STRING" id="79200.A0A162A0L6"/>
<proteinExistence type="predicted"/>
<dbReference type="AlphaFoldDB" id="A0A162A0L6"/>
<feature type="domain" description="TORTIFOLIA1/SINE1-2 N-terminal" evidence="2">
    <location>
        <begin position="15"/>
        <end position="287"/>
    </location>
</feature>
<sequence>MAALKQSTNQATMTREFKQRVLTCLNKLSDRDTYSAASVELESIARTLSHDSLSPFISSITATDSADKSPVRKQCVKLVSLLSESHGNLLSPHLSKLISSVIRRLRDNDSAVRSACVAAIGSISSHITKPPFTSIAKPLIDALVTEQDLNSQIGAALCVAAAIDGAPDPDPVFLKRLLPRLEKLLRSESFKAKAALLTVFGSVIGANGSLSQQIVRNFVKCFVEFVGSEDWAARKAAAEALVKLAVVERDVLPEYKASCLKTFEAKRHDKVKVVREAMTLMVEAWREIPDALDEVSPLSESQSSSKEVPSNGRYAPGLKSTRSINSRPPQMSKNNGLPLLDYSSAAIASKRNPPEFTEKKTGPAMFRKLDRKKPPNRKIETATPVSAVVSEDFKFRNEKFCNKDGEEINRVTKVETRRELFSRNSEENTHNFDGSKAGSSLHLCDEVSDYVAKANNVVGNHHGNHKESEDLLLIRKQLLQIENQQSTLFDLLQGFIGTSQNSMRSLESRVHGLELSLEEISLDLAVSAGRISGTRSAGTTCCKLPVADFLYSKLWRRAEGNNSASTEAIRHNMAIKNGSKLENRRARLQNSSGFIVNPLAEVHGNSQGISEIVQNST</sequence>
<dbReference type="EMBL" id="CP093347">
    <property type="protein sequence ID" value="WOG99521.1"/>
    <property type="molecule type" value="Genomic_DNA"/>
</dbReference>
<dbReference type="GO" id="GO:0008017">
    <property type="term" value="F:microtubule binding"/>
    <property type="evidence" value="ECO:0007669"/>
    <property type="project" value="InterPro"/>
</dbReference>
<feature type="compositionally biased region" description="Basic and acidic residues" evidence="1">
    <location>
        <begin position="352"/>
        <end position="361"/>
    </location>
</feature>
<evidence type="ECO:0000259" key="2">
    <source>
        <dbReference type="Pfam" id="PF24714"/>
    </source>
</evidence>
<evidence type="ECO:0000313" key="3">
    <source>
        <dbReference type="EMBL" id="KZM93270.1"/>
    </source>
</evidence>
<keyword evidence="5" id="KW-1185">Reference proteome</keyword>
<dbReference type="OrthoDB" id="1904066at2759"/>
<evidence type="ECO:0000256" key="1">
    <source>
        <dbReference type="SAM" id="MobiDB-lite"/>
    </source>
</evidence>
<evidence type="ECO:0000313" key="4">
    <source>
        <dbReference type="EMBL" id="WOG99521.1"/>
    </source>
</evidence>
<dbReference type="Gramene" id="KZM93270">
    <property type="protein sequence ID" value="KZM93270"/>
    <property type="gene ID" value="DCAR_016515"/>
</dbReference>
<dbReference type="InterPro" id="IPR057600">
    <property type="entry name" value="TORTIFOLIA1/SINE1-2_N"/>
</dbReference>
<dbReference type="Proteomes" id="UP000077755">
    <property type="component" value="Chromosome 5"/>
</dbReference>
<protein>
    <recommendedName>
        <fullName evidence="2">TORTIFOLIA1/SINE1-2 N-terminal domain-containing protein</fullName>
    </recommendedName>
</protein>
<feature type="region of interest" description="Disordered" evidence="1">
    <location>
        <begin position="296"/>
        <end position="377"/>
    </location>
</feature>
<evidence type="ECO:0000313" key="5">
    <source>
        <dbReference type="Proteomes" id="UP000077755"/>
    </source>
</evidence>
<dbReference type="FunFam" id="1.25.10.10:FF:000549">
    <property type="entry name" value="ARM repeat superfamily protein"/>
    <property type="match status" value="1"/>
</dbReference>
<feature type="compositionally biased region" description="Polar residues" evidence="1">
    <location>
        <begin position="320"/>
        <end position="335"/>
    </location>
</feature>
<dbReference type="PANTHER" id="PTHR31355">
    <property type="entry name" value="MICROTUBULE-ASSOCIATED PROTEIN TORTIFOLIA1"/>
    <property type="match status" value="1"/>
</dbReference>
<reference evidence="4" key="2">
    <citation type="submission" date="2022-03" db="EMBL/GenBank/DDBJ databases">
        <title>Draft title - Genomic analysis of global carrot germplasm unveils the trajectory of domestication and the origin of high carotenoid orange carrot.</title>
        <authorList>
            <person name="Iorizzo M."/>
            <person name="Ellison S."/>
            <person name="Senalik D."/>
            <person name="Macko-Podgorni A."/>
            <person name="Grzebelus D."/>
            <person name="Bostan H."/>
            <person name="Rolling W."/>
            <person name="Curaba J."/>
            <person name="Simon P."/>
        </authorList>
    </citation>
    <scope>NUCLEOTIDE SEQUENCE</scope>
    <source>
        <tissue evidence="4">Leaf</tissue>
    </source>
</reference>
<dbReference type="GO" id="GO:0005874">
    <property type="term" value="C:microtubule"/>
    <property type="evidence" value="ECO:0007669"/>
    <property type="project" value="InterPro"/>
</dbReference>
<dbReference type="OMA" id="NEMMEAW"/>
<dbReference type="InterPro" id="IPR016024">
    <property type="entry name" value="ARM-type_fold"/>
</dbReference>
<reference evidence="3" key="1">
    <citation type="journal article" date="2016" name="Nat. Genet.">
        <title>A high-quality carrot genome assembly provides new insights into carotenoid accumulation and asterid genome evolution.</title>
        <authorList>
            <person name="Iorizzo M."/>
            <person name="Ellison S."/>
            <person name="Senalik D."/>
            <person name="Zeng P."/>
            <person name="Satapoomin P."/>
            <person name="Huang J."/>
            <person name="Bowman M."/>
            <person name="Iovene M."/>
            <person name="Sanseverino W."/>
            <person name="Cavagnaro P."/>
            <person name="Yildiz M."/>
            <person name="Macko-Podgorni A."/>
            <person name="Moranska E."/>
            <person name="Grzebelus E."/>
            <person name="Grzebelus D."/>
            <person name="Ashrafi H."/>
            <person name="Zheng Z."/>
            <person name="Cheng S."/>
            <person name="Spooner D."/>
            <person name="Van Deynze A."/>
            <person name="Simon P."/>
        </authorList>
    </citation>
    <scope>NUCLEOTIDE SEQUENCE [LARGE SCALE GENOMIC DNA]</scope>
    <source>
        <tissue evidence="3">Leaf</tissue>
    </source>
</reference>